<evidence type="ECO:0000313" key="2">
    <source>
        <dbReference type="EMBL" id="GAA4266505.1"/>
    </source>
</evidence>
<sequence>MRVLVLGATGGTGRHVLEEAIAAGHEVTALVRDPVALGTIQGIRTLAGDATNEVDMRAALTGQEAVLNAIGSRRITHPVEEDSTAVLLPEAERVGIRRLVVCSAFGVGETREGANAFQRAFFSSFLGRVYAAKEVADAAVRASGLDWTLVYPTRLTDGPATDRILTVESFSGVGRISRADVARFMVQQLESDRWSRQTVIVSGR</sequence>
<dbReference type="PANTHER" id="PTHR15020">
    <property type="entry name" value="FLAVIN REDUCTASE-RELATED"/>
    <property type="match status" value="1"/>
</dbReference>
<dbReference type="Proteomes" id="UP001501594">
    <property type="component" value="Unassembled WGS sequence"/>
</dbReference>
<dbReference type="Pfam" id="PF13460">
    <property type="entry name" value="NAD_binding_10"/>
    <property type="match status" value="1"/>
</dbReference>
<gene>
    <name evidence="2" type="ORF">GCM10022256_21170</name>
</gene>
<evidence type="ECO:0000313" key="3">
    <source>
        <dbReference type="Proteomes" id="UP001501594"/>
    </source>
</evidence>
<protein>
    <submittedName>
        <fullName evidence="2">SDR family oxidoreductase</fullName>
    </submittedName>
</protein>
<feature type="domain" description="NAD(P)-binding" evidence="1">
    <location>
        <begin position="7"/>
        <end position="191"/>
    </location>
</feature>
<dbReference type="InterPro" id="IPR036291">
    <property type="entry name" value="NAD(P)-bd_dom_sf"/>
</dbReference>
<reference evidence="3" key="1">
    <citation type="journal article" date="2019" name="Int. J. Syst. Evol. Microbiol.">
        <title>The Global Catalogue of Microorganisms (GCM) 10K type strain sequencing project: providing services to taxonomists for standard genome sequencing and annotation.</title>
        <authorList>
            <consortium name="The Broad Institute Genomics Platform"/>
            <consortium name="The Broad Institute Genome Sequencing Center for Infectious Disease"/>
            <person name="Wu L."/>
            <person name="Ma J."/>
        </authorList>
    </citation>
    <scope>NUCLEOTIDE SEQUENCE [LARGE SCALE GENOMIC DNA]</scope>
    <source>
        <strain evidence="3">JCM 17442</strain>
    </source>
</reference>
<dbReference type="RefSeq" id="WP_344795776.1">
    <property type="nucleotide sequence ID" value="NZ_BAABAU010000001.1"/>
</dbReference>
<dbReference type="EMBL" id="BAABAU010000001">
    <property type="protein sequence ID" value="GAA4266505.1"/>
    <property type="molecule type" value="Genomic_DNA"/>
</dbReference>
<dbReference type="Gene3D" id="3.40.50.720">
    <property type="entry name" value="NAD(P)-binding Rossmann-like Domain"/>
    <property type="match status" value="1"/>
</dbReference>
<dbReference type="PANTHER" id="PTHR15020:SF50">
    <property type="entry name" value="UPF0659 PROTEIN YMR090W"/>
    <property type="match status" value="1"/>
</dbReference>
<organism evidence="2 3">
    <name type="scientific">Frondihabitans peucedani</name>
    <dbReference type="NCBI Taxonomy" id="598626"/>
    <lineage>
        <taxon>Bacteria</taxon>
        <taxon>Bacillati</taxon>
        <taxon>Actinomycetota</taxon>
        <taxon>Actinomycetes</taxon>
        <taxon>Micrococcales</taxon>
        <taxon>Microbacteriaceae</taxon>
        <taxon>Frondihabitans</taxon>
    </lineage>
</organism>
<dbReference type="InterPro" id="IPR016040">
    <property type="entry name" value="NAD(P)-bd_dom"/>
</dbReference>
<dbReference type="SUPFAM" id="SSF51735">
    <property type="entry name" value="NAD(P)-binding Rossmann-fold domains"/>
    <property type="match status" value="1"/>
</dbReference>
<proteinExistence type="predicted"/>
<keyword evidence="3" id="KW-1185">Reference proteome</keyword>
<accession>A0ABP8E2N5</accession>
<name>A0ABP8E2N5_9MICO</name>
<comment type="caution">
    <text evidence="2">The sequence shown here is derived from an EMBL/GenBank/DDBJ whole genome shotgun (WGS) entry which is preliminary data.</text>
</comment>
<evidence type="ECO:0000259" key="1">
    <source>
        <dbReference type="Pfam" id="PF13460"/>
    </source>
</evidence>